<reference evidence="9" key="1">
    <citation type="submission" date="2015-08" db="EMBL/GenBank/DDBJ databases">
        <authorList>
            <person name="Babu N.S."/>
            <person name="Beckwith C.J."/>
            <person name="Beseler K.G."/>
            <person name="Brison A."/>
            <person name="Carone J.V."/>
            <person name="Caskin T.P."/>
            <person name="Diamond M."/>
            <person name="Durham M.E."/>
            <person name="Foxe J.M."/>
            <person name="Go M."/>
            <person name="Henderson B.A."/>
            <person name="Jones I.B."/>
            <person name="McGettigan J.A."/>
            <person name="Micheletti S.J."/>
            <person name="Nasrallah M.E."/>
            <person name="Ortiz D."/>
            <person name="Piller C.R."/>
            <person name="Privatt S.R."/>
            <person name="Schneider S.L."/>
            <person name="Sharp S."/>
            <person name="Smith T.C."/>
            <person name="Stanton J.D."/>
            <person name="Ullery H.E."/>
            <person name="Wilson R.J."/>
            <person name="Serrano M.G."/>
            <person name="Buck G."/>
            <person name="Lee V."/>
            <person name="Wang Y."/>
            <person name="Carvalho R."/>
            <person name="Voegtly L."/>
            <person name="Shi R."/>
            <person name="Duckworth R."/>
            <person name="Johnson A."/>
            <person name="Loviza R."/>
            <person name="Walstead R."/>
            <person name="Shah Z."/>
            <person name="Kiflezghi M."/>
            <person name="Wade K."/>
            <person name="Ball S.L."/>
            <person name="Bradley K.W."/>
            <person name="Asai D.J."/>
            <person name="Bowman C.A."/>
            <person name="Russell D.A."/>
            <person name="Pope W.H."/>
            <person name="Jacobs-Sera D."/>
            <person name="Hendrix R.W."/>
            <person name="Hatfull G.F."/>
        </authorList>
    </citation>
    <scope>NUCLEOTIDE SEQUENCE</scope>
</reference>
<dbReference type="AlphaFoldDB" id="A0A1D2AGN7"/>
<evidence type="ECO:0000256" key="4">
    <source>
        <dbReference type="ARBA" id="ARBA00023136"/>
    </source>
</evidence>
<evidence type="ECO:0000256" key="5">
    <source>
        <dbReference type="SAM" id="MobiDB-lite"/>
    </source>
</evidence>
<evidence type="ECO:0000259" key="7">
    <source>
        <dbReference type="Pfam" id="PF03151"/>
    </source>
</evidence>
<gene>
    <name evidence="8" type="ORF">g.15679</name>
    <name evidence="9" type="ORF">g.15690</name>
</gene>
<evidence type="ECO:0000256" key="1">
    <source>
        <dbReference type="ARBA" id="ARBA00004141"/>
    </source>
</evidence>
<keyword evidence="2 6" id="KW-0812">Transmembrane</keyword>
<feature type="transmembrane region" description="Helical" evidence="6">
    <location>
        <begin position="238"/>
        <end position="256"/>
    </location>
</feature>
<feature type="transmembrane region" description="Helical" evidence="6">
    <location>
        <begin position="190"/>
        <end position="218"/>
    </location>
</feature>
<feature type="transmembrane region" description="Helical" evidence="6">
    <location>
        <begin position="339"/>
        <end position="364"/>
    </location>
</feature>
<sequence length="419" mass="43463">MAPLASEIGPRPLKSAMKPPRFPANQDETPAEGPAPTGKRVRIRSINNVVHLFSSGSREETPEPDAQPSTTNRVLQFGGPSWDPNSPEDGGGSPLEDLAKGHPSRVAQQRRRRGGSPAAAIAATLAWMTASSALIFLNKDIMVDRGWGYPFALTAIGQFSSAGAGWAMGRLGLVRLRPRTSLGTRPRQHALVAACFAASLFLGNAAYLGLSVAFIGILKALAPVATLGASLALGLERMSLPVGLATALIAAGTMLATAQEAASSHFSVLAFAAFATSVGFEALRVVLTERLLAGEGAAPRMSAAEVLVYIGPLTGLMLLAGSVLVEGPHILRRVQGGELAALAPALALASGVSVLVNLFCYWAISATSSTTFKVVGCLKNSVVVALGVAAGDPMTARELQGYGISMLGFGLYTWIKQRA</sequence>
<evidence type="ECO:0000313" key="8">
    <source>
        <dbReference type="EMBL" id="JAT73258.1"/>
    </source>
</evidence>
<dbReference type="EMBL" id="GDKF01005364">
    <property type="protein sequence ID" value="JAT73258.1"/>
    <property type="molecule type" value="Transcribed_RNA"/>
</dbReference>
<feature type="domain" description="Sugar phosphate transporter" evidence="7">
    <location>
        <begin position="124"/>
        <end position="412"/>
    </location>
</feature>
<comment type="subcellular location">
    <subcellularLocation>
        <location evidence="1">Membrane</location>
        <topology evidence="1">Multi-pass membrane protein</topology>
    </subcellularLocation>
</comment>
<keyword evidence="3 6" id="KW-1133">Transmembrane helix</keyword>
<evidence type="ECO:0000256" key="2">
    <source>
        <dbReference type="ARBA" id="ARBA00022692"/>
    </source>
</evidence>
<feature type="transmembrane region" description="Helical" evidence="6">
    <location>
        <begin position="118"/>
        <end position="137"/>
    </location>
</feature>
<feature type="transmembrane region" description="Helical" evidence="6">
    <location>
        <begin position="149"/>
        <end position="169"/>
    </location>
</feature>
<feature type="region of interest" description="Disordered" evidence="5">
    <location>
        <begin position="1"/>
        <end position="115"/>
    </location>
</feature>
<protein>
    <recommendedName>
        <fullName evidence="7">Sugar phosphate transporter domain-containing protein</fullName>
    </recommendedName>
</protein>
<dbReference type="PANTHER" id="PTHR11132">
    <property type="entry name" value="SOLUTE CARRIER FAMILY 35"/>
    <property type="match status" value="1"/>
</dbReference>
<proteinExistence type="predicted"/>
<accession>A0A1D2AGN7</accession>
<evidence type="ECO:0000313" key="9">
    <source>
        <dbReference type="EMBL" id="JAT78241.1"/>
    </source>
</evidence>
<dbReference type="EMBL" id="GDKF01000381">
    <property type="protein sequence ID" value="JAT78241.1"/>
    <property type="molecule type" value="Transcribed_RNA"/>
</dbReference>
<organism evidence="9">
    <name type="scientific">Auxenochlorella protothecoides</name>
    <name type="common">Green microalga</name>
    <name type="synonym">Chlorella protothecoides</name>
    <dbReference type="NCBI Taxonomy" id="3075"/>
    <lineage>
        <taxon>Eukaryota</taxon>
        <taxon>Viridiplantae</taxon>
        <taxon>Chlorophyta</taxon>
        <taxon>core chlorophytes</taxon>
        <taxon>Trebouxiophyceae</taxon>
        <taxon>Chlorellales</taxon>
        <taxon>Chlorellaceae</taxon>
        <taxon>Auxenochlorella</taxon>
    </lineage>
</organism>
<dbReference type="Pfam" id="PF03151">
    <property type="entry name" value="TPT"/>
    <property type="match status" value="1"/>
</dbReference>
<name>A0A1D2AGN7_AUXPR</name>
<dbReference type="InterPro" id="IPR004853">
    <property type="entry name" value="Sugar_P_trans_dom"/>
</dbReference>
<evidence type="ECO:0000256" key="6">
    <source>
        <dbReference type="SAM" id="Phobius"/>
    </source>
</evidence>
<dbReference type="InterPro" id="IPR050186">
    <property type="entry name" value="TPT_transporter"/>
</dbReference>
<evidence type="ECO:0000256" key="3">
    <source>
        <dbReference type="ARBA" id="ARBA00022989"/>
    </source>
</evidence>
<feature type="transmembrane region" description="Helical" evidence="6">
    <location>
        <begin position="268"/>
        <end position="287"/>
    </location>
</feature>
<feature type="transmembrane region" description="Helical" evidence="6">
    <location>
        <begin position="307"/>
        <end position="327"/>
    </location>
</feature>
<dbReference type="GO" id="GO:0016020">
    <property type="term" value="C:membrane"/>
    <property type="evidence" value="ECO:0007669"/>
    <property type="project" value="UniProtKB-SubCell"/>
</dbReference>
<keyword evidence="4 6" id="KW-0472">Membrane</keyword>